<reference evidence="2" key="1">
    <citation type="submission" date="2018-10" db="EMBL/GenBank/DDBJ databases">
        <title>Hidden diversity of soil giant viruses.</title>
        <authorList>
            <person name="Schulz F."/>
            <person name="Alteio L."/>
            <person name="Goudeau D."/>
            <person name="Ryan E.M."/>
            <person name="Malmstrom R.R."/>
            <person name="Blanchard J."/>
            <person name="Woyke T."/>
        </authorList>
    </citation>
    <scope>NUCLEOTIDE SEQUENCE</scope>
    <source>
        <strain evidence="2">HOV1</strain>
    </source>
</reference>
<protein>
    <submittedName>
        <fullName evidence="2">Uncharacterized protein</fullName>
    </submittedName>
</protein>
<organism evidence="2">
    <name type="scientific">Homavirus sp</name>
    <dbReference type="NCBI Taxonomy" id="2487769"/>
    <lineage>
        <taxon>Viruses</taxon>
        <taxon>Varidnaviria</taxon>
        <taxon>Bamfordvirae</taxon>
        <taxon>Nucleocytoviricota</taxon>
        <taxon>Megaviricetes</taxon>
        <taxon>Imitervirales</taxon>
        <taxon>Mimiviridae</taxon>
        <taxon>Klosneuvirinae</taxon>
    </lineage>
</organism>
<accession>A0A3G5A537</accession>
<evidence type="ECO:0000313" key="2">
    <source>
        <dbReference type="EMBL" id="AYV82365.1"/>
    </source>
</evidence>
<keyword evidence="1" id="KW-0472">Membrane</keyword>
<proteinExistence type="predicted"/>
<keyword evidence="1" id="KW-0812">Transmembrane</keyword>
<sequence length="383" mass="44111">MDILSIILIIIIGYIIYIFANSSTYVINQKQPVQNKMPNKMPNKISNKMLNKTKSNIKKRVRFATPNNSANNSANDSVDNIIDDIVSWDGSKDSNVTYDDEINPNFIDIKFHNDYRDLITAINNLVPDKKQLFNLANTPLVYSEPEASEVKNMILDFIGVVNSNIKTEVPSHRVPNSGWDEAIPDPTVESGWSKVQKSLGLQPSLWGDPAGKAPVKLIAVPYVQKYETEDEIKFSCDIILQKVNVADQILIKASFVQDKRPLHDENNFFISKSIEMNIAIEEVYVLGYLSKGGNDAKLIFDKDMEKFYDLDQMEYNNMMDPKYIQKILMEKYKNRTEEMEQRNAMLDEEGQAFHRQLPHVYDYSNIRGTRTIFDDFNTKKKFY</sequence>
<evidence type="ECO:0000256" key="1">
    <source>
        <dbReference type="SAM" id="Phobius"/>
    </source>
</evidence>
<keyword evidence="1" id="KW-1133">Transmembrane helix</keyword>
<gene>
    <name evidence="2" type="ORF">Homavirus37_4</name>
</gene>
<feature type="transmembrane region" description="Helical" evidence="1">
    <location>
        <begin position="6"/>
        <end position="27"/>
    </location>
</feature>
<dbReference type="EMBL" id="MK072368">
    <property type="protein sequence ID" value="AYV82365.1"/>
    <property type="molecule type" value="Genomic_DNA"/>
</dbReference>
<name>A0A3G5A537_9VIRU</name>